<dbReference type="PANTHER" id="PTHR24198:SF165">
    <property type="entry name" value="ANKYRIN REPEAT-CONTAINING PROTEIN-RELATED"/>
    <property type="match status" value="1"/>
</dbReference>
<dbReference type="VEuPathDB" id="FungiDB:SDRG_10083"/>
<dbReference type="PROSITE" id="PS50297">
    <property type="entry name" value="ANK_REP_REGION"/>
    <property type="match status" value="1"/>
</dbReference>
<dbReference type="STRING" id="1156394.T0QCA3"/>
<evidence type="ECO:0000313" key="5">
    <source>
        <dbReference type="Proteomes" id="UP000030762"/>
    </source>
</evidence>
<dbReference type="RefSeq" id="XP_008614277.1">
    <property type="nucleotide sequence ID" value="XM_008616055.1"/>
</dbReference>
<dbReference type="OrthoDB" id="118334at2759"/>
<organism evidence="4 5">
    <name type="scientific">Saprolegnia diclina (strain VS20)</name>
    <dbReference type="NCBI Taxonomy" id="1156394"/>
    <lineage>
        <taxon>Eukaryota</taxon>
        <taxon>Sar</taxon>
        <taxon>Stramenopiles</taxon>
        <taxon>Oomycota</taxon>
        <taxon>Saprolegniomycetes</taxon>
        <taxon>Saprolegniales</taxon>
        <taxon>Saprolegniaceae</taxon>
        <taxon>Saprolegnia</taxon>
    </lineage>
</organism>
<keyword evidence="5" id="KW-1185">Reference proteome</keyword>
<proteinExistence type="predicted"/>
<gene>
    <name evidence="4" type="ORF">SDRG_10083</name>
</gene>
<dbReference type="GeneID" id="19950810"/>
<dbReference type="Gene3D" id="1.25.40.20">
    <property type="entry name" value="Ankyrin repeat-containing domain"/>
    <property type="match status" value="3"/>
</dbReference>
<dbReference type="AlphaFoldDB" id="T0QCA3"/>
<dbReference type="PROSITE" id="PS50088">
    <property type="entry name" value="ANK_REPEAT"/>
    <property type="match status" value="3"/>
</dbReference>
<accession>T0QCA3</accession>
<dbReference type="Pfam" id="PF00023">
    <property type="entry name" value="Ank"/>
    <property type="match status" value="1"/>
</dbReference>
<evidence type="ECO:0000256" key="1">
    <source>
        <dbReference type="ARBA" id="ARBA00022737"/>
    </source>
</evidence>
<dbReference type="InParanoid" id="T0QCA3"/>
<dbReference type="OMA" id="YAVEKHN"/>
<feature type="repeat" description="ANK" evidence="3">
    <location>
        <begin position="54"/>
        <end position="86"/>
    </location>
</feature>
<name>T0QCA3_SAPDV</name>
<evidence type="ECO:0000256" key="2">
    <source>
        <dbReference type="ARBA" id="ARBA00023043"/>
    </source>
</evidence>
<dbReference type="PANTHER" id="PTHR24198">
    <property type="entry name" value="ANKYRIN REPEAT AND PROTEIN KINASE DOMAIN-CONTAINING PROTEIN"/>
    <property type="match status" value="1"/>
</dbReference>
<keyword evidence="1" id="KW-0677">Repeat</keyword>
<feature type="repeat" description="ANK" evidence="3">
    <location>
        <begin position="87"/>
        <end position="120"/>
    </location>
</feature>
<dbReference type="EMBL" id="JH767164">
    <property type="protein sequence ID" value="EQC32336.1"/>
    <property type="molecule type" value="Genomic_DNA"/>
</dbReference>
<keyword evidence="2 3" id="KW-0040">ANK repeat</keyword>
<feature type="repeat" description="ANK" evidence="3">
    <location>
        <begin position="222"/>
        <end position="255"/>
    </location>
</feature>
<dbReference type="SUPFAM" id="SSF48403">
    <property type="entry name" value="Ankyrin repeat"/>
    <property type="match status" value="2"/>
</dbReference>
<dbReference type="InterPro" id="IPR036770">
    <property type="entry name" value="Ankyrin_rpt-contain_sf"/>
</dbReference>
<evidence type="ECO:0000313" key="4">
    <source>
        <dbReference type="EMBL" id="EQC32336.1"/>
    </source>
</evidence>
<dbReference type="Pfam" id="PF12796">
    <property type="entry name" value="Ank_2"/>
    <property type="match status" value="3"/>
</dbReference>
<dbReference type="Proteomes" id="UP000030762">
    <property type="component" value="Unassembled WGS sequence"/>
</dbReference>
<reference evidence="4 5" key="1">
    <citation type="submission" date="2012-04" db="EMBL/GenBank/DDBJ databases">
        <title>The Genome Sequence of Saprolegnia declina VS20.</title>
        <authorList>
            <consortium name="The Broad Institute Genome Sequencing Platform"/>
            <person name="Russ C."/>
            <person name="Nusbaum C."/>
            <person name="Tyler B."/>
            <person name="van West P."/>
            <person name="Dieguez-Uribeondo J."/>
            <person name="de Bruijn I."/>
            <person name="Tripathy S."/>
            <person name="Jiang R."/>
            <person name="Young S.K."/>
            <person name="Zeng Q."/>
            <person name="Gargeya S."/>
            <person name="Fitzgerald M."/>
            <person name="Haas B."/>
            <person name="Abouelleil A."/>
            <person name="Alvarado L."/>
            <person name="Arachchi H.M."/>
            <person name="Berlin A."/>
            <person name="Chapman S.B."/>
            <person name="Goldberg J."/>
            <person name="Griggs A."/>
            <person name="Gujja S."/>
            <person name="Hansen M."/>
            <person name="Howarth C."/>
            <person name="Imamovic A."/>
            <person name="Larimer J."/>
            <person name="McCowen C."/>
            <person name="Montmayeur A."/>
            <person name="Murphy C."/>
            <person name="Neiman D."/>
            <person name="Pearson M."/>
            <person name="Priest M."/>
            <person name="Roberts A."/>
            <person name="Saif S."/>
            <person name="Shea T."/>
            <person name="Sisk P."/>
            <person name="Sykes S."/>
            <person name="Wortman J."/>
            <person name="Nusbaum C."/>
            <person name="Birren B."/>
        </authorList>
    </citation>
    <scope>NUCLEOTIDE SEQUENCE [LARGE SCALE GENOMIC DNA]</scope>
    <source>
        <strain evidence="4 5">VS20</strain>
    </source>
</reference>
<evidence type="ECO:0000256" key="3">
    <source>
        <dbReference type="PROSITE-ProRule" id="PRU00023"/>
    </source>
</evidence>
<dbReference type="SMART" id="SM00248">
    <property type="entry name" value="ANK"/>
    <property type="match status" value="9"/>
</dbReference>
<protein>
    <submittedName>
        <fullName evidence="4">Uncharacterized protein</fullName>
    </submittedName>
</protein>
<dbReference type="InterPro" id="IPR002110">
    <property type="entry name" value="Ankyrin_rpt"/>
</dbReference>
<dbReference type="eggNOG" id="KOG4177">
    <property type="taxonomic scope" value="Eukaryota"/>
</dbReference>
<sequence>MDRHHTVDTLGQSSLMQTIQNGDLAQVQRLVAVDNPEAKHLLVTTQLAATTEQLGQTALHVACLYGNVPIFQALLDVMPDVNVRDKAGATALHYAITTRREGVISALMAAPGVDINAVDEAGNTLLMYACYCNNVALVQTLLAGPRRLSFTQYNHAGLSALHIAAQRGFSSCIQELLDANIFGVNATTLDGRTCLMLVKNAVETAGMLLRYPGIDVNLASEDGNTALLHACLGGHDDMIAYLLSLRSVDVNVTNASGDSAFRFAVRTENAFLAAQIVQTTSFDEEHVTPECGPIALSVACALQRVGLVRRLVASPHTDYNYKDKNGLTVLLQVCLSPSTDLTILNILLALPNVDTNATDMRGNSCLMVAVRNDRVDLVRALLAVEATNFNFANEKGDTALTIACEQANYPIAEVLVALPTLDVNHRRKDNRPAYRVARKKGVRKIMQLLTTHPAFEMPPDADEDAIGDHDWTLRGCLREVGAFFLILGQICQPCAWCCFGYAISD</sequence>